<reference evidence="1 2" key="1">
    <citation type="submission" date="2020-01" db="EMBL/GenBank/DDBJ databases">
        <title>Leptobacterium flavescens.</title>
        <authorList>
            <person name="Wang G."/>
        </authorList>
    </citation>
    <scope>NUCLEOTIDE SEQUENCE [LARGE SCALE GENOMIC DNA]</scope>
    <source>
        <strain evidence="1 2">KCTC 22160</strain>
    </source>
</reference>
<keyword evidence="2" id="KW-1185">Reference proteome</keyword>
<gene>
    <name evidence="1" type="ORF">GWK08_01500</name>
</gene>
<evidence type="ECO:0000313" key="2">
    <source>
        <dbReference type="Proteomes" id="UP000468581"/>
    </source>
</evidence>
<organism evidence="1 2">
    <name type="scientific">Leptobacterium flavescens</name>
    <dbReference type="NCBI Taxonomy" id="472055"/>
    <lineage>
        <taxon>Bacteria</taxon>
        <taxon>Pseudomonadati</taxon>
        <taxon>Bacteroidota</taxon>
        <taxon>Flavobacteriia</taxon>
        <taxon>Flavobacteriales</taxon>
        <taxon>Flavobacteriaceae</taxon>
        <taxon>Leptobacterium</taxon>
    </lineage>
</organism>
<dbReference type="PROSITE" id="PS51257">
    <property type="entry name" value="PROKAR_LIPOPROTEIN"/>
    <property type="match status" value="1"/>
</dbReference>
<sequence length="179" mass="21614">MRALILIPIFLIFGCKSQWIHHNEKFTKRLDKSARLVQQKDSIIRENYFLKLKLYQDKTNSILTVQYRFDSIMDIQSKFYFKDSILIKYESKGVEALLYKSSRKKEQPYAKLIDQVAYVNQKNKGVLKEREIGLFNYSKLDETYRKLEKVNYATKDLDSLYYHKLIREYTDIIEEHFKK</sequence>
<name>A0A6P0UFR8_9FLAO</name>
<proteinExistence type="predicted"/>
<comment type="caution">
    <text evidence="1">The sequence shown here is derived from an EMBL/GenBank/DDBJ whole genome shotgun (WGS) entry which is preliminary data.</text>
</comment>
<dbReference type="AlphaFoldDB" id="A0A6P0UFR8"/>
<accession>A0A6P0UFR8</accession>
<dbReference type="RefSeq" id="WP_163605141.1">
    <property type="nucleotide sequence ID" value="NZ_JAABOO010000001.1"/>
</dbReference>
<evidence type="ECO:0000313" key="1">
    <source>
        <dbReference type="EMBL" id="NER12104.1"/>
    </source>
</evidence>
<evidence type="ECO:0008006" key="3">
    <source>
        <dbReference type="Google" id="ProtNLM"/>
    </source>
</evidence>
<dbReference type="EMBL" id="JAABOO010000001">
    <property type="protein sequence ID" value="NER12104.1"/>
    <property type="molecule type" value="Genomic_DNA"/>
</dbReference>
<dbReference type="Proteomes" id="UP000468581">
    <property type="component" value="Unassembled WGS sequence"/>
</dbReference>
<protein>
    <recommendedName>
        <fullName evidence="3">Lipoprotein</fullName>
    </recommendedName>
</protein>